<organism evidence="3 4">
    <name type="scientific">Halopenitus persicus</name>
    <dbReference type="NCBI Taxonomy" id="1048396"/>
    <lineage>
        <taxon>Archaea</taxon>
        <taxon>Methanobacteriati</taxon>
        <taxon>Methanobacteriota</taxon>
        <taxon>Stenosarchaea group</taxon>
        <taxon>Halobacteria</taxon>
        <taxon>Halobacteriales</taxon>
        <taxon>Haloferacaceae</taxon>
        <taxon>Halopenitus</taxon>
    </lineage>
</organism>
<feature type="compositionally biased region" description="Acidic residues" evidence="1">
    <location>
        <begin position="225"/>
        <end position="251"/>
    </location>
</feature>
<evidence type="ECO:0000256" key="1">
    <source>
        <dbReference type="SAM" id="MobiDB-lite"/>
    </source>
</evidence>
<dbReference type="InterPro" id="IPR012245">
    <property type="entry name" value="MoaB"/>
</dbReference>
<dbReference type="GO" id="GO:0005829">
    <property type="term" value="C:cytosol"/>
    <property type="evidence" value="ECO:0007669"/>
    <property type="project" value="TreeGrafter"/>
</dbReference>
<accession>A0A1H3N546</accession>
<protein>
    <submittedName>
        <fullName evidence="3">Molybdenum cofactor biosynthesis protein B</fullName>
    </submittedName>
</protein>
<evidence type="ECO:0000313" key="4">
    <source>
        <dbReference type="Proteomes" id="UP000199079"/>
    </source>
</evidence>
<evidence type="ECO:0000313" key="3">
    <source>
        <dbReference type="EMBL" id="SDY83863.1"/>
    </source>
</evidence>
<dbReference type="Proteomes" id="UP000199079">
    <property type="component" value="Unassembled WGS sequence"/>
</dbReference>
<dbReference type="CDD" id="cd00886">
    <property type="entry name" value="MogA_MoaB"/>
    <property type="match status" value="1"/>
</dbReference>
<dbReference type="AlphaFoldDB" id="A0A1H3N546"/>
<evidence type="ECO:0000259" key="2">
    <source>
        <dbReference type="SMART" id="SM00852"/>
    </source>
</evidence>
<dbReference type="Gene3D" id="3.40.980.10">
    <property type="entry name" value="MoaB/Mog-like domain"/>
    <property type="match status" value="1"/>
</dbReference>
<dbReference type="NCBIfam" id="TIGR00177">
    <property type="entry name" value="molyb_syn"/>
    <property type="match status" value="1"/>
</dbReference>
<feature type="region of interest" description="Disordered" evidence="1">
    <location>
        <begin position="205"/>
        <end position="251"/>
    </location>
</feature>
<proteinExistence type="predicted"/>
<dbReference type="SMART" id="SM00852">
    <property type="entry name" value="MoCF_biosynth"/>
    <property type="match status" value="1"/>
</dbReference>
<sequence length="251" mass="26555">MTDHSDDAGSHDHSSDRSDHAHDAHQHGHDDHDHAHDDHAHDDHDHHHQHDLDQLGVAVVTVSSSRSMDEDATGDHLVNALEDAGHEVTVRELIPDDFDRVQGTVDRLVSRGDVDAVITSGGTGVTPDDVTPDAVAPLFEKDLPGFGETFRRLSFADVGTRTIGSRATAGIADGVPVFCLPGSTDAVRLGLEDVILPEIGHLAGLARRDEEDADADKDEQAANEADGDGAETDGDGTEADGDAETDADETA</sequence>
<dbReference type="InterPro" id="IPR001453">
    <property type="entry name" value="MoaB/Mog_dom"/>
</dbReference>
<name>A0A1H3N546_9EURY</name>
<dbReference type="PANTHER" id="PTHR43232">
    <property type="entry name" value="MOLYBDENUM COFACTOR BIOSYNTHESIS PROTEIN B"/>
    <property type="match status" value="1"/>
</dbReference>
<gene>
    <name evidence="3" type="ORF">SAMN05216564_11166</name>
</gene>
<dbReference type="EMBL" id="FNPC01000011">
    <property type="protein sequence ID" value="SDY83863.1"/>
    <property type="molecule type" value="Genomic_DNA"/>
</dbReference>
<dbReference type="FunFam" id="3.40.980.10:FF:000006">
    <property type="entry name" value="Molybdenum cofactor biosynthesis protein B"/>
    <property type="match status" value="1"/>
</dbReference>
<dbReference type="SUPFAM" id="SSF53218">
    <property type="entry name" value="Molybdenum cofactor biosynthesis proteins"/>
    <property type="match status" value="1"/>
</dbReference>
<dbReference type="PANTHER" id="PTHR43232:SF2">
    <property type="entry name" value="MOLYBDENUM COFACTOR BIOSYNTHESIS PROTEIN B"/>
    <property type="match status" value="1"/>
</dbReference>
<dbReference type="GO" id="GO:0006777">
    <property type="term" value="P:Mo-molybdopterin cofactor biosynthetic process"/>
    <property type="evidence" value="ECO:0007669"/>
    <property type="project" value="InterPro"/>
</dbReference>
<reference evidence="4" key="1">
    <citation type="submission" date="2016-10" db="EMBL/GenBank/DDBJ databases">
        <authorList>
            <person name="Varghese N."/>
            <person name="Submissions S."/>
        </authorList>
    </citation>
    <scope>NUCLEOTIDE SEQUENCE [LARGE SCALE GENOMIC DNA]</scope>
    <source>
        <strain evidence="4">DC30,IBRC 10041,KCTC 4046</strain>
    </source>
</reference>
<dbReference type="InterPro" id="IPR036425">
    <property type="entry name" value="MoaB/Mog-like_dom_sf"/>
</dbReference>
<keyword evidence="4" id="KW-1185">Reference proteome</keyword>
<dbReference type="RefSeq" id="WP_092734657.1">
    <property type="nucleotide sequence ID" value="NZ_FNPC01000011.1"/>
</dbReference>
<feature type="region of interest" description="Disordered" evidence="1">
    <location>
        <begin position="1"/>
        <end position="51"/>
    </location>
</feature>
<dbReference type="Pfam" id="PF00994">
    <property type="entry name" value="MoCF_biosynth"/>
    <property type="match status" value="1"/>
</dbReference>
<dbReference type="OrthoDB" id="205337at2157"/>
<feature type="domain" description="MoaB/Mog" evidence="2">
    <location>
        <begin position="58"/>
        <end position="202"/>
    </location>
</feature>